<keyword evidence="3" id="KW-1003">Cell membrane</keyword>
<dbReference type="InterPro" id="IPR035906">
    <property type="entry name" value="MetI-like_sf"/>
</dbReference>
<dbReference type="SUPFAM" id="SSF161098">
    <property type="entry name" value="MetI-like"/>
    <property type="match status" value="1"/>
</dbReference>
<keyword evidence="5 7" id="KW-1133">Transmembrane helix</keyword>
<dbReference type="Gene3D" id="1.10.3720.10">
    <property type="entry name" value="MetI-like"/>
    <property type="match status" value="1"/>
</dbReference>
<dbReference type="SUPFAM" id="SSF160964">
    <property type="entry name" value="MalF N-terminal region-like"/>
    <property type="match status" value="1"/>
</dbReference>
<dbReference type="CDD" id="cd06261">
    <property type="entry name" value="TM_PBP2"/>
    <property type="match status" value="1"/>
</dbReference>
<keyword evidence="2 7" id="KW-0813">Transport</keyword>
<keyword evidence="10" id="KW-0762">Sugar transport</keyword>
<evidence type="ECO:0000256" key="5">
    <source>
        <dbReference type="ARBA" id="ARBA00022989"/>
    </source>
</evidence>
<name>A0ABU0RAS4_9MICO</name>
<dbReference type="InterPro" id="IPR051393">
    <property type="entry name" value="ABC_transporter_permease"/>
</dbReference>
<evidence type="ECO:0000256" key="1">
    <source>
        <dbReference type="ARBA" id="ARBA00004651"/>
    </source>
</evidence>
<feature type="domain" description="ABC transmembrane type-1" evidence="9">
    <location>
        <begin position="127"/>
        <end position="340"/>
    </location>
</feature>
<comment type="subcellular location">
    <subcellularLocation>
        <location evidence="1 7">Cell membrane</location>
        <topology evidence="1 7">Multi-pass membrane protein</topology>
    </subcellularLocation>
</comment>
<evidence type="ECO:0000256" key="2">
    <source>
        <dbReference type="ARBA" id="ARBA00022448"/>
    </source>
</evidence>
<dbReference type="PANTHER" id="PTHR30193:SF1">
    <property type="entry name" value="ABC TRANSPORTER PERMEASE PROTEIN YESP-RELATED"/>
    <property type="match status" value="1"/>
</dbReference>
<comment type="similarity">
    <text evidence="7">Belongs to the binding-protein-dependent transport system permease family.</text>
</comment>
<comment type="caution">
    <text evidence="10">The sequence shown here is derived from an EMBL/GenBank/DDBJ whole genome shotgun (WGS) entry which is preliminary data.</text>
</comment>
<feature type="transmembrane region" description="Helical" evidence="7">
    <location>
        <begin position="67"/>
        <end position="93"/>
    </location>
</feature>
<evidence type="ECO:0000259" key="9">
    <source>
        <dbReference type="PROSITE" id="PS50928"/>
    </source>
</evidence>
<proteinExistence type="inferred from homology"/>
<dbReference type="InterPro" id="IPR000515">
    <property type="entry name" value="MetI-like"/>
</dbReference>
<evidence type="ECO:0000256" key="3">
    <source>
        <dbReference type="ARBA" id="ARBA00022475"/>
    </source>
</evidence>
<keyword evidence="4 7" id="KW-0812">Transmembrane</keyword>
<feature type="transmembrane region" description="Helical" evidence="7">
    <location>
        <begin position="266"/>
        <end position="291"/>
    </location>
</feature>
<keyword evidence="6 7" id="KW-0472">Membrane</keyword>
<evidence type="ECO:0000313" key="11">
    <source>
        <dbReference type="Proteomes" id="UP001239083"/>
    </source>
</evidence>
<keyword evidence="11" id="KW-1185">Reference proteome</keyword>
<accession>A0ABU0RAS4</accession>
<dbReference type="Proteomes" id="UP001239083">
    <property type="component" value="Unassembled WGS sequence"/>
</dbReference>
<dbReference type="Pfam" id="PF00528">
    <property type="entry name" value="BPD_transp_1"/>
    <property type="match status" value="1"/>
</dbReference>
<feature type="transmembrane region" description="Helical" evidence="7">
    <location>
        <begin position="131"/>
        <end position="154"/>
    </location>
</feature>
<gene>
    <name evidence="10" type="ORF">QFZ26_002726</name>
</gene>
<organism evidence="10 11">
    <name type="scientific">Agromyces ramosus</name>
    <dbReference type="NCBI Taxonomy" id="33879"/>
    <lineage>
        <taxon>Bacteria</taxon>
        <taxon>Bacillati</taxon>
        <taxon>Actinomycetota</taxon>
        <taxon>Actinomycetes</taxon>
        <taxon>Micrococcales</taxon>
        <taxon>Microbacteriaceae</taxon>
        <taxon>Agromyces</taxon>
    </lineage>
</organism>
<feature type="transmembrane region" description="Helical" evidence="7">
    <location>
        <begin position="319"/>
        <end position="341"/>
    </location>
</feature>
<dbReference type="PROSITE" id="PS50928">
    <property type="entry name" value="ABC_TM1"/>
    <property type="match status" value="1"/>
</dbReference>
<reference evidence="10 11" key="1">
    <citation type="submission" date="2023-07" db="EMBL/GenBank/DDBJ databases">
        <title>Comparative genomics of wheat-associated soil bacteria to identify genetic determinants of phenazine resistance.</title>
        <authorList>
            <person name="Mouncey N."/>
        </authorList>
    </citation>
    <scope>NUCLEOTIDE SEQUENCE [LARGE SCALE GENOMIC DNA]</scope>
    <source>
        <strain evidence="10 11">V3I3</strain>
    </source>
</reference>
<sequence>MGTTPPGPEYCFSQEPEYHVSTETESIVTAEAGSRSVRQAMRQSRRDESRKLPSSAGRRAAARRETAAGYGFLIPWLIGFAGLTLGPMIYSLYLAFTKYNLFTEPEWVGFDNFVRMFTDDPNYIQSVQITLVYVLVGTPIKLAAALAIAMLLNYRDVGSGFFRSSFYAPSLIGASVSVAIVWRAMFSTGGPVDNSLSLFGINLGGWVGNVDLVIPMMILLAVWQFGAPMVIFLAGLKQIPQELYEAAEVDGAGPVRKFRSVTIPMLSSVIFFNLLLEMINAFQVFTSAYIISNGSGGPAGMTNFYTLYLYKRGFADLQMGYASAMAWVLVIAVAIIAFILFKTQKSWVHYAGENR</sequence>
<evidence type="ECO:0000256" key="8">
    <source>
        <dbReference type="SAM" id="MobiDB-lite"/>
    </source>
</evidence>
<dbReference type="PANTHER" id="PTHR30193">
    <property type="entry name" value="ABC TRANSPORTER PERMEASE PROTEIN"/>
    <property type="match status" value="1"/>
</dbReference>
<dbReference type="EMBL" id="JAUSYY010000001">
    <property type="protein sequence ID" value="MDQ0895171.1"/>
    <property type="molecule type" value="Genomic_DNA"/>
</dbReference>
<evidence type="ECO:0000256" key="6">
    <source>
        <dbReference type="ARBA" id="ARBA00023136"/>
    </source>
</evidence>
<feature type="transmembrane region" description="Helical" evidence="7">
    <location>
        <begin position="166"/>
        <end position="186"/>
    </location>
</feature>
<evidence type="ECO:0000256" key="7">
    <source>
        <dbReference type="RuleBase" id="RU363032"/>
    </source>
</evidence>
<feature type="transmembrane region" description="Helical" evidence="7">
    <location>
        <begin position="212"/>
        <end position="236"/>
    </location>
</feature>
<evidence type="ECO:0000313" key="10">
    <source>
        <dbReference type="EMBL" id="MDQ0895171.1"/>
    </source>
</evidence>
<evidence type="ECO:0000256" key="4">
    <source>
        <dbReference type="ARBA" id="ARBA00022692"/>
    </source>
</evidence>
<protein>
    <submittedName>
        <fullName evidence="10">Multiple sugar transport system permease protein</fullName>
    </submittedName>
</protein>
<feature type="region of interest" description="Disordered" evidence="8">
    <location>
        <begin position="31"/>
        <end position="59"/>
    </location>
</feature>